<name>Q82SK4_NITEU</name>
<feature type="compositionally biased region" description="Basic and acidic residues" evidence="1">
    <location>
        <begin position="74"/>
        <end position="86"/>
    </location>
</feature>
<evidence type="ECO:0000313" key="2">
    <source>
        <dbReference type="EMBL" id="CAD86225.1"/>
    </source>
</evidence>
<dbReference type="InterPro" id="IPR007446">
    <property type="entry name" value="PilP"/>
</dbReference>
<dbReference type="AlphaFoldDB" id="Q82SK4"/>
<dbReference type="Proteomes" id="UP000001416">
    <property type="component" value="Chromosome"/>
</dbReference>
<dbReference type="EMBL" id="AL954747">
    <property type="protein sequence ID" value="CAD86225.1"/>
    <property type="molecule type" value="Genomic_DNA"/>
</dbReference>
<dbReference type="PIRSF" id="PIRSF016481">
    <property type="entry name" value="Pilus_assembly_PilP"/>
    <property type="match status" value="1"/>
</dbReference>
<dbReference type="STRING" id="228410.NE2313"/>
<gene>
    <name evidence="2" type="primary">pilP</name>
    <name evidence="2" type="ordered locus">NE2313</name>
</gene>
<evidence type="ECO:0000256" key="1">
    <source>
        <dbReference type="SAM" id="MobiDB-lite"/>
    </source>
</evidence>
<dbReference type="OrthoDB" id="5296580at2"/>
<protein>
    <submittedName>
        <fullName evidence="2">Putative type 4 fimbrial biogenesis protein PilP</fullName>
    </submittedName>
</protein>
<dbReference type="eggNOG" id="COG3168">
    <property type="taxonomic scope" value="Bacteria"/>
</dbReference>
<reference evidence="2 3" key="1">
    <citation type="journal article" date="2003" name="J. Bacteriol.">
        <title>Complete genome sequence of the ammonia-oxidizing bacterium and obligate chemolithoautotroph Nitrosomonas europaea.</title>
        <authorList>
            <person name="Chain P."/>
            <person name="Lamerdin J."/>
            <person name="Larimer F."/>
            <person name="Regala W."/>
            <person name="Land M."/>
            <person name="Hauser L."/>
            <person name="Hooper A."/>
            <person name="Klotz M."/>
            <person name="Norton J."/>
            <person name="Sayavedra-Soto L."/>
            <person name="Arciero D."/>
            <person name="Hommes N."/>
            <person name="Whittaker M."/>
            <person name="Arp D."/>
        </authorList>
    </citation>
    <scope>NUCLEOTIDE SEQUENCE [LARGE SCALE GENOMIC DNA]</scope>
    <source>
        <strain evidence="3">ATCC 19718 / CIP 103999 / KCTC 2705 / NBRC 14298</strain>
    </source>
</reference>
<proteinExistence type="predicted"/>
<keyword evidence="3" id="KW-1185">Reference proteome</keyword>
<dbReference type="HOGENOM" id="CLU_109321_1_0_4"/>
<sequence length="176" mass="19951">MSSRFSWWIAVMMLSLVGACSQEGYEDLESFVRESGAGLKGKVDPLPEIRPLEHFVYQAFDIPDPFSNRKNKPGKPDRNELEPDLKRPKEALESFPLENLVMVGSLRRGNNVFGLVRAPDNSVHRVRTGNYLGQNFGLITGVSEVEIKLREITRDSGDEWSERASVLMLQTQEQKQ</sequence>
<dbReference type="PROSITE" id="PS51257">
    <property type="entry name" value="PROKAR_LIPOPROTEIN"/>
    <property type="match status" value="1"/>
</dbReference>
<organism evidence="2 3">
    <name type="scientific">Nitrosomonas europaea (strain ATCC 19718 / CIP 103999 / KCTC 2705 / NBRC 14298)</name>
    <dbReference type="NCBI Taxonomy" id="228410"/>
    <lineage>
        <taxon>Bacteria</taxon>
        <taxon>Pseudomonadati</taxon>
        <taxon>Pseudomonadota</taxon>
        <taxon>Betaproteobacteria</taxon>
        <taxon>Nitrosomonadales</taxon>
        <taxon>Nitrosomonadaceae</taxon>
        <taxon>Nitrosomonas</taxon>
    </lineage>
</organism>
<dbReference type="GeneID" id="87105444"/>
<evidence type="ECO:0000313" key="3">
    <source>
        <dbReference type="Proteomes" id="UP000001416"/>
    </source>
</evidence>
<accession>Q82SK4</accession>
<feature type="region of interest" description="Disordered" evidence="1">
    <location>
        <begin position="66"/>
        <end position="86"/>
    </location>
</feature>
<dbReference type="Gene3D" id="2.30.30.830">
    <property type="match status" value="1"/>
</dbReference>
<dbReference type="KEGG" id="neu:NE2313"/>
<dbReference type="DNASU" id="1083280"/>
<dbReference type="RefSeq" id="WP_011112797.1">
    <property type="nucleotide sequence ID" value="NC_004757.1"/>
</dbReference>
<dbReference type="Pfam" id="PF04351">
    <property type="entry name" value="PilP"/>
    <property type="match status" value="1"/>
</dbReference>
<dbReference type="PhylomeDB" id="Q82SK4"/>